<name>W6YJV5_COCC2</name>
<feature type="compositionally biased region" description="Low complexity" evidence="1">
    <location>
        <begin position="69"/>
        <end position="82"/>
    </location>
</feature>
<protein>
    <submittedName>
        <fullName evidence="2">Uncharacterized protein</fullName>
    </submittedName>
</protein>
<dbReference type="KEGG" id="bze:COCCADRAFT_84303"/>
<dbReference type="GeneID" id="19151738"/>
<dbReference type="OrthoDB" id="5366332at2759"/>
<dbReference type="HOGENOM" id="CLU_960122_0_0_1"/>
<sequence>MVRIDSGFAGSQHSNMASEKPVLLHRNNTTSIHQRRSKKSALEPSSSSVQVANMETRRPVSEQRSRPLRQQSTTSSENSTNRSKSRGHGSKPSSRRTSCTIVDPSRPARHYRVKSFQTPPTADIDDVLALHFRSCSIFSNPSYQTNSGLPSPTLSHGDAFGFPSNTSTTRFSTDTLRVVQESDAHNHHHRPITEPAPLHDDATTTTAAAAKKTNTTMHWTSPCTRQREYQRIDKANSGLRGFLRRITPRCVSGPQEKFYTKTDEDAGSVRRYRISNDEEYDEDEGEETEYDLQAMKEKQHQGVRPRTSPVPRPGSRPGIRKRWTCF</sequence>
<dbReference type="RefSeq" id="XP_007707734.1">
    <property type="nucleotide sequence ID" value="XM_007709544.1"/>
</dbReference>
<organism evidence="2 3">
    <name type="scientific">Cochliobolus carbonum (strain 26-R-13)</name>
    <name type="common">Maize leaf spot fungus</name>
    <name type="synonym">Bipolaris zeicola</name>
    <dbReference type="NCBI Taxonomy" id="930089"/>
    <lineage>
        <taxon>Eukaryota</taxon>
        <taxon>Fungi</taxon>
        <taxon>Dikarya</taxon>
        <taxon>Ascomycota</taxon>
        <taxon>Pezizomycotina</taxon>
        <taxon>Dothideomycetes</taxon>
        <taxon>Pleosporomycetidae</taxon>
        <taxon>Pleosporales</taxon>
        <taxon>Pleosporineae</taxon>
        <taxon>Pleosporaceae</taxon>
        <taxon>Bipolaris</taxon>
    </lineage>
</organism>
<dbReference type="Proteomes" id="UP000053841">
    <property type="component" value="Unassembled WGS sequence"/>
</dbReference>
<gene>
    <name evidence="2" type="ORF">COCCADRAFT_84303</name>
</gene>
<feature type="compositionally biased region" description="Polar residues" evidence="1">
    <location>
        <begin position="91"/>
        <end position="100"/>
    </location>
</feature>
<keyword evidence="3" id="KW-1185">Reference proteome</keyword>
<evidence type="ECO:0000256" key="1">
    <source>
        <dbReference type="SAM" id="MobiDB-lite"/>
    </source>
</evidence>
<feature type="region of interest" description="Disordered" evidence="1">
    <location>
        <begin position="1"/>
        <end position="117"/>
    </location>
</feature>
<reference evidence="2 3" key="1">
    <citation type="journal article" date="2013" name="PLoS Genet.">
        <title>Comparative genome structure, secondary metabolite, and effector coding capacity across Cochliobolus pathogens.</title>
        <authorList>
            <person name="Condon B.J."/>
            <person name="Leng Y."/>
            <person name="Wu D."/>
            <person name="Bushley K.E."/>
            <person name="Ohm R.A."/>
            <person name="Otillar R."/>
            <person name="Martin J."/>
            <person name="Schackwitz W."/>
            <person name="Grimwood J."/>
            <person name="MohdZainudin N."/>
            <person name="Xue C."/>
            <person name="Wang R."/>
            <person name="Manning V.A."/>
            <person name="Dhillon B."/>
            <person name="Tu Z.J."/>
            <person name="Steffenson B.J."/>
            <person name="Salamov A."/>
            <person name="Sun H."/>
            <person name="Lowry S."/>
            <person name="LaButti K."/>
            <person name="Han J."/>
            <person name="Copeland A."/>
            <person name="Lindquist E."/>
            <person name="Barry K."/>
            <person name="Schmutz J."/>
            <person name="Baker S.E."/>
            <person name="Ciuffetti L.M."/>
            <person name="Grigoriev I.V."/>
            <person name="Zhong S."/>
            <person name="Turgeon B.G."/>
        </authorList>
    </citation>
    <scope>NUCLEOTIDE SEQUENCE [LARGE SCALE GENOMIC DNA]</scope>
    <source>
        <strain evidence="2 3">26-R-13</strain>
    </source>
</reference>
<feature type="region of interest" description="Disordered" evidence="1">
    <location>
        <begin position="296"/>
        <end position="326"/>
    </location>
</feature>
<evidence type="ECO:0000313" key="2">
    <source>
        <dbReference type="EMBL" id="EUC37943.1"/>
    </source>
</evidence>
<accession>W6YJV5</accession>
<dbReference type="EMBL" id="KI964546">
    <property type="protein sequence ID" value="EUC37943.1"/>
    <property type="molecule type" value="Genomic_DNA"/>
</dbReference>
<dbReference type="eggNOG" id="ENOG502T27G">
    <property type="taxonomic scope" value="Eukaryota"/>
</dbReference>
<proteinExistence type="predicted"/>
<feature type="compositionally biased region" description="Basic and acidic residues" evidence="1">
    <location>
        <begin position="55"/>
        <end position="65"/>
    </location>
</feature>
<dbReference type="AlphaFoldDB" id="W6YJV5"/>
<evidence type="ECO:0000313" key="3">
    <source>
        <dbReference type="Proteomes" id="UP000053841"/>
    </source>
</evidence>